<dbReference type="InterPro" id="IPR011010">
    <property type="entry name" value="DNA_brk_join_enz"/>
</dbReference>
<dbReference type="Proteomes" id="UP001152658">
    <property type="component" value="Unassembled WGS sequence"/>
</dbReference>
<evidence type="ECO:0000313" key="2">
    <source>
        <dbReference type="EMBL" id="CAH8208261.1"/>
    </source>
</evidence>
<reference evidence="2" key="1">
    <citation type="submission" date="2022-06" db="EMBL/GenBank/DDBJ databases">
        <authorList>
            <person name="Goudenege D."/>
            <person name="Le Roux F."/>
        </authorList>
    </citation>
    <scope>NUCLEOTIDE SEQUENCE</scope>
    <source>
        <strain evidence="2">12-063</strain>
    </source>
</reference>
<dbReference type="Gene3D" id="1.10.443.10">
    <property type="entry name" value="Intergrase catalytic core"/>
    <property type="match status" value="1"/>
</dbReference>
<keyword evidence="1" id="KW-0233">DNA recombination</keyword>
<name>A0ABN8TPH2_9VIBR</name>
<evidence type="ECO:0000313" key="3">
    <source>
        <dbReference type="Proteomes" id="UP001152658"/>
    </source>
</evidence>
<proteinExistence type="predicted"/>
<dbReference type="EMBL" id="CALYLK010000114">
    <property type="protein sequence ID" value="CAH8208261.1"/>
    <property type="molecule type" value="Genomic_DNA"/>
</dbReference>
<dbReference type="InterPro" id="IPR048120">
    <property type="entry name" value="Integrase-like"/>
</dbReference>
<dbReference type="InterPro" id="IPR013762">
    <property type="entry name" value="Integrase-like_cat_sf"/>
</dbReference>
<protein>
    <submittedName>
        <fullName evidence="2">Site-specific integrase</fullName>
    </submittedName>
</protein>
<dbReference type="RefSeq" id="WP_211096057.1">
    <property type="nucleotide sequence ID" value="NZ_CALYLF010000106.1"/>
</dbReference>
<keyword evidence="3" id="KW-1185">Reference proteome</keyword>
<dbReference type="NCBIfam" id="NF041502">
    <property type="entry name" value="integrase_1"/>
    <property type="match status" value="1"/>
</dbReference>
<evidence type="ECO:0000256" key="1">
    <source>
        <dbReference type="ARBA" id="ARBA00023172"/>
    </source>
</evidence>
<accession>A0ABN8TPH2</accession>
<gene>
    <name evidence="2" type="ORF">VAE063_750002</name>
</gene>
<organism evidence="2 3">
    <name type="scientific">Vibrio aestuarianus</name>
    <dbReference type="NCBI Taxonomy" id="28171"/>
    <lineage>
        <taxon>Bacteria</taxon>
        <taxon>Pseudomonadati</taxon>
        <taxon>Pseudomonadota</taxon>
        <taxon>Gammaproteobacteria</taxon>
        <taxon>Vibrionales</taxon>
        <taxon>Vibrionaceae</taxon>
        <taxon>Vibrio</taxon>
    </lineage>
</organism>
<sequence length="517" mass="58123">MSNPIAYHDLADASKVTISVSHNGFEFDYLSDRWTLNRNVTVLTGFLDMFKQPLQDDIRETLIHFAENTSANHTSNMAKTLQFYLKTTGVNELSELGFVSYKNLVPKKDWYRVSVVRGFIRQMRYLGLNKHIDDSVYRLTEQWKLGGNEKGSAVLSLDPETGPFSDQEFEAIGLNAAHRFAEGKLTTEEYSCLSLFKASGRRSEQIASIKCKDFSYSSLYTGSPTYVVTIPRAKVRGGKFRSILKPFGLVNSNGQVIEQHIKTQVNKVECELGRKLTHEEKGELPLFCDSQAITEMQSLHPNNLLDYLKSELPHTKARTLTDKLNGTVKKLGIISERTGFPLKSTGYRFRYTLGTRAAREGAGIITIATLLDHSDTQNAQAYIKNVPEFAVEISKIMNQPLARYASAFAGKLVKDEDEANVENAGAARIPCREMDCDVGSCGTSSFCQDYAPIACYLCPKFRPWAHAPHYLVLQWLLEERERLKDDTNGDMQIVSINDRAILAVCQVIKLCQEYNNG</sequence>
<comment type="caution">
    <text evidence="2">The sequence shown here is derived from an EMBL/GenBank/DDBJ whole genome shotgun (WGS) entry which is preliminary data.</text>
</comment>
<dbReference type="SUPFAM" id="SSF56349">
    <property type="entry name" value="DNA breaking-rejoining enzymes"/>
    <property type="match status" value="1"/>
</dbReference>